<keyword evidence="2" id="KW-0812">Transmembrane</keyword>
<reference evidence="3 4" key="1">
    <citation type="submission" date="2019-11" db="EMBL/GenBank/DDBJ databases">
        <title>Pseudodesulfovibrio alkaliphilus, sp. nov., an alkaliphilic sulfate-reducing bacteria from mud volcano of Taman peninsula, Russia.</title>
        <authorList>
            <person name="Frolova A."/>
            <person name="Merkel A.Y."/>
            <person name="Slobodkin A.I."/>
        </authorList>
    </citation>
    <scope>NUCLEOTIDE SEQUENCE [LARGE SCALE GENOMIC DNA]</scope>
    <source>
        <strain evidence="3 4">F-1</strain>
    </source>
</reference>
<dbReference type="Proteomes" id="UP000461162">
    <property type="component" value="Unassembled WGS sequence"/>
</dbReference>
<sequence length="79" mass="8452">MSGKNATGLSRPTGMSTTTKRTLAKVGMATSLGLLVTTGLLETGKTETLKRLHLWSGFALVGFSYWHYSLYTRKPSGGA</sequence>
<proteinExistence type="predicted"/>
<keyword evidence="2" id="KW-1133">Transmembrane helix</keyword>
<feature type="transmembrane region" description="Helical" evidence="2">
    <location>
        <begin position="52"/>
        <end position="68"/>
    </location>
</feature>
<evidence type="ECO:0000313" key="4">
    <source>
        <dbReference type="Proteomes" id="UP000461162"/>
    </source>
</evidence>
<accession>A0A7K1KKP3</accession>
<comment type="caution">
    <text evidence="3">The sequence shown here is derived from an EMBL/GenBank/DDBJ whole genome shotgun (WGS) entry which is preliminary data.</text>
</comment>
<dbReference type="AlphaFoldDB" id="A0A7K1KKP3"/>
<evidence type="ECO:0000256" key="2">
    <source>
        <dbReference type="SAM" id="Phobius"/>
    </source>
</evidence>
<dbReference type="EMBL" id="WODC01000001">
    <property type="protein sequence ID" value="MUM76649.1"/>
    <property type="molecule type" value="Genomic_DNA"/>
</dbReference>
<keyword evidence="2" id="KW-0472">Membrane</keyword>
<keyword evidence="4" id="KW-1185">Reference proteome</keyword>
<organism evidence="3 4">
    <name type="scientific">Pseudodesulfovibrio alkaliphilus</name>
    <dbReference type="NCBI Taxonomy" id="2661613"/>
    <lineage>
        <taxon>Bacteria</taxon>
        <taxon>Pseudomonadati</taxon>
        <taxon>Thermodesulfobacteriota</taxon>
        <taxon>Desulfovibrionia</taxon>
        <taxon>Desulfovibrionales</taxon>
        <taxon>Desulfovibrionaceae</taxon>
    </lineage>
</organism>
<evidence type="ECO:0000256" key="1">
    <source>
        <dbReference type="SAM" id="MobiDB-lite"/>
    </source>
</evidence>
<evidence type="ECO:0000313" key="3">
    <source>
        <dbReference type="EMBL" id="MUM76649.1"/>
    </source>
</evidence>
<feature type="transmembrane region" description="Helical" evidence="2">
    <location>
        <begin position="22"/>
        <end position="40"/>
    </location>
</feature>
<feature type="region of interest" description="Disordered" evidence="1">
    <location>
        <begin position="1"/>
        <end position="20"/>
    </location>
</feature>
<dbReference type="RefSeq" id="WP_155932242.1">
    <property type="nucleotide sequence ID" value="NZ_WODC01000001.1"/>
</dbReference>
<protein>
    <submittedName>
        <fullName evidence="3">Uncharacterized protein</fullName>
    </submittedName>
</protein>
<name>A0A7K1KKP3_9BACT</name>
<gene>
    <name evidence="3" type="ORF">GKC30_03265</name>
</gene>